<dbReference type="Gene3D" id="1.10.4030.10">
    <property type="entry name" value="Porin chaperone SurA, peptide-binding domain"/>
    <property type="match status" value="1"/>
</dbReference>
<dbReference type="PROSITE" id="PS50198">
    <property type="entry name" value="PPIC_PPIASE_2"/>
    <property type="match status" value="1"/>
</dbReference>
<dbReference type="Pfam" id="PF00639">
    <property type="entry name" value="Rotamase"/>
    <property type="match status" value="1"/>
</dbReference>
<evidence type="ECO:0000256" key="8">
    <source>
        <dbReference type="PROSITE-ProRule" id="PRU00278"/>
    </source>
</evidence>
<accession>A0A5J5GMF6</accession>
<evidence type="ECO:0000256" key="4">
    <source>
        <dbReference type="ARBA" id="ARBA00018370"/>
    </source>
</evidence>
<dbReference type="GO" id="GO:0003755">
    <property type="term" value="F:peptidyl-prolyl cis-trans isomerase activity"/>
    <property type="evidence" value="ECO:0007669"/>
    <property type="project" value="UniProtKB-KW"/>
</dbReference>
<dbReference type="SUPFAM" id="SSF109998">
    <property type="entry name" value="Triger factor/SurA peptide-binding domain-like"/>
    <property type="match status" value="1"/>
</dbReference>
<keyword evidence="9" id="KW-0732">Signal</keyword>
<dbReference type="EC" id="5.2.1.8" evidence="3"/>
<name>A0A5J5GMF6_9RHOB</name>
<dbReference type="PANTHER" id="PTHR47245:SF2">
    <property type="entry name" value="PEPTIDYL-PROLYL CIS-TRANS ISOMERASE HP_0175-RELATED"/>
    <property type="match status" value="1"/>
</dbReference>
<dbReference type="Gene3D" id="3.10.50.40">
    <property type="match status" value="1"/>
</dbReference>
<evidence type="ECO:0000256" key="3">
    <source>
        <dbReference type="ARBA" id="ARBA00013194"/>
    </source>
</evidence>
<organism evidence="11 12">
    <name type="scientific">Histidinibacterium aquaticum</name>
    <dbReference type="NCBI Taxonomy" id="2613962"/>
    <lineage>
        <taxon>Bacteria</taxon>
        <taxon>Pseudomonadati</taxon>
        <taxon>Pseudomonadota</taxon>
        <taxon>Alphaproteobacteria</taxon>
        <taxon>Rhodobacterales</taxon>
        <taxon>Paracoccaceae</taxon>
        <taxon>Histidinibacterium</taxon>
    </lineage>
</organism>
<evidence type="ECO:0000256" key="1">
    <source>
        <dbReference type="ARBA" id="ARBA00000971"/>
    </source>
</evidence>
<dbReference type="AlphaFoldDB" id="A0A5J5GMF6"/>
<dbReference type="PANTHER" id="PTHR47245">
    <property type="entry name" value="PEPTIDYLPROLYL ISOMERASE"/>
    <property type="match status" value="1"/>
</dbReference>
<evidence type="ECO:0000256" key="5">
    <source>
        <dbReference type="ARBA" id="ARBA00023110"/>
    </source>
</evidence>
<evidence type="ECO:0000259" key="10">
    <source>
        <dbReference type="PROSITE" id="PS50198"/>
    </source>
</evidence>
<keyword evidence="12" id="KW-1185">Reference proteome</keyword>
<dbReference type="Proteomes" id="UP000326554">
    <property type="component" value="Unassembled WGS sequence"/>
</dbReference>
<reference evidence="11 12" key="1">
    <citation type="submission" date="2019-09" db="EMBL/GenBank/DDBJ databases">
        <authorList>
            <person name="Park J.-S."/>
            <person name="Choi H.-J."/>
        </authorList>
    </citation>
    <scope>NUCLEOTIDE SEQUENCE [LARGE SCALE GENOMIC DNA]</scope>
    <source>
        <strain evidence="11 12">176SS1-4</strain>
    </source>
</reference>
<proteinExistence type="inferred from homology"/>
<comment type="caution">
    <text evidence="11">The sequence shown here is derived from an EMBL/GenBank/DDBJ whole genome shotgun (WGS) entry which is preliminary data.</text>
</comment>
<evidence type="ECO:0000313" key="11">
    <source>
        <dbReference type="EMBL" id="KAA9009375.1"/>
    </source>
</evidence>
<dbReference type="RefSeq" id="WP_150444908.1">
    <property type="nucleotide sequence ID" value="NZ_VYQE01000002.1"/>
</dbReference>
<evidence type="ECO:0000313" key="12">
    <source>
        <dbReference type="Proteomes" id="UP000326554"/>
    </source>
</evidence>
<dbReference type="InterPro" id="IPR046357">
    <property type="entry name" value="PPIase_dom_sf"/>
</dbReference>
<evidence type="ECO:0000256" key="9">
    <source>
        <dbReference type="SAM" id="SignalP"/>
    </source>
</evidence>
<feature type="signal peptide" evidence="9">
    <location>
        <begin position="1"/>
        <end position="22"/>
    </location>
</feature>
<evidence type="ECO:0000256" key="2">
    <source>
        <dbReference type="ARBA" id="ARBA00007656"/>
    </source>
</evidence>
<comment type="catalytic activity">
    <reaction evidence="1">
        <text>[protein]-peptidylproline (omega=180) = [protein]-peptidylproline (omega=0)</text>
        <dbReference type="Rhea" id="RHEA:16237"/>
        <dbReference type="Rhea" id="RHEA-COMP:10747"/>
        <dbReference type="Rhea" id="RHEA-COMP:10748"/>
        <dbReference type="ChEBI" id="CHEBI:83833"/>
        <dbReference type="ChEBI" id="CHEBI:83834"/>
        <dbReference type="EC" id="5.2.1.8"/>
    </reaction>
</comment>
<evidence type="ECO:0000256" key="6">
    <source>
        <dbReference type="ARBA" id="ARBA00030642"/>
    </source>
</evidence>
<dbReference type="SUPFAM" id="SSF54534">
    <property type="entry name" value="FKBP-like"/>
    <property type="match status" value="1"/>
</dbReference>
<dbReference type="EMBL" id="VYQE01000002">
    <property type="protein sequence ID" value="KAA9009375.1"/>
    <property type="molecule type" value="Genomic_DNA"/>
</dbReference>
<comment type="similarity">
    <text evidence="2">Belongs to the PpiC/parvulin rotamase family.</text>
</comment>
<keyword evidence="5 8" id="KW-0697">Rotamase</keyword>
<sequence>MTPLRILAACIALWTPALPALAQSQFSPVITVNGDAVTAYELQQRIRLLELFETPGDLPELAREQLIEDRLKLQELRRAGLRITEEALAGELENFAARTDLPYEQFLGLLAQNGIAEETLRDFVEVGVSWRDYIRSRYQSQVNVTDRDVDFAVADLGGTGSQIEVLLSEIIIPAPPPRAAEANAIAARISNYTTTSAFEAAAREYSALPSRERGGRLDWVPIDNYPAQIRQILLDLTPGEVTQPLPIQNGVALFQLRAVREVRDTVPPPALIDYALLYLPGGGTEAGLAEAARIDARVDTCDDLYGVARGLPEEQLVREELPPAQIPRDIALELAKLDFNEASYALSRGDTRLFLMLCSRTPEVEGGLDREAVASSLRSQRLSSYADRLLAELEAAATIRGAQ</sequence>
<dbReference type="InterPro" id="IPR027304">
    <property type="entry name" value="Trigger_fact/SurA_dom_sf"/>
</dbReference>
<protein>
    <recommendedName>
        <fullName evidence="4">Parvulin-like PPIase</fullName>
        <ecNumber evidence="3">5.2.1.8</ecNumber>
    </recommendedName>
    <alternativeName>
        <fullName evidence="6">Peptidyl-prolyl cis-trans isomerase plp</fullName>
    </alternativeName>
    <alternativeName>
        <fullName evidence="7">Rotamase plp</fullName>
    </alternativeName>
</protein>
<gene>
    <name evidence="11" type="ORF">F3S47_09030</name>
</gene>
<dbReference type="InterPro" id="IPR050245">
    <property type="entry name" value="PrsA_foldase"/>
</dbReference>
<dbReference type="InterPro" id="IPR000297">
    <property type="entry name" value="PPIase_PpiC"/>
</dbReference>
<feature type="chain" id="PRO_5023894589" description="Parvulin-like PPIase" evidence="9">
    <location>
        <begin position="23"/>
        <end position="403"/>
    </location>
</feature>
<feature type="domain" description="PpiC" evidence="10">
    <location>
        <begin position="162"/>
        <end position="258"/>
    </location>
</feature>
<evidence type="ECO:0000256" key="7">
    <source>
        <dbReference type="ARBA" id="ARBA00031484"/>
    </source>
</evidence>
<keyword evidence="8 11" id="KW-0413">Isomerase</keyword>